<feature type="region of interest" description="Disordered" evidence="1">
    <location>
        <begin position="1"/>
        <end position="61"/>
    </location>
</feature>
<evidence type="ECO:0008006" key="4">
    <source>
        <dbReference type="Google" id="ProtNLM"/>
    </source>
</evidence>
<accession>A0ABQ0ZLA7</accession>
<name>A0ABQ0ZLA7_9BACT</name>
<evidence type="ECO:0000313" key="2">
    <source>
        <dbReference type="EMBL" id="GET22084.1"/>
    </source>
</evidence>
<evidence type="ECO:0000256" key="1">
    <source>
        <dbReference type="SAM" id="MobiDB-lite"/>
    </source>
</evidence>
<evidence type="ECO:0000313" key="3">
    <source>
        <dbReference type="Proteomes" id="UP000396862"/>
    </source>
</evidence>
<dbReference type="EMBL" id="BLAU01000001">
    <property type="protein sequence ID" value="GET22084.1"/>
    <property type="molecule type" value="Genomic_DNA"/>
</dbReference>
<dbReference type="RefSeq" id="WP_106543732.1">
    <property type="nucleotide sequence ID" value="NZ_BLAU01000001.1"/>
</dbReference>
<protein>
    <recommendedName>
        <fullName evidence="4">DNA polymerase-3 subunit gamma/tau</fullName>
    </recommendedName>
</protein>
<feature type="compositionally biased region" description="Polar residues" evidence="1">
    <location>
        <begin position="18"/>
        <end position="43"/>
    </location>
</feature>
<proteinExistence type="predicted"/>
<reference evidence="2 3" key="1">
    <citation type="submission" date="2019-10" db="EMBL/GenBank/DDBJ databases">
        <title>Prolixibacter strains distinguished by the presence of nitrate reductase genes were adept at nitrate-dependent anaerobic corrosion of metallic iron and carbon steel.</title>
        <authorList>
            <person name="Iino T."/>
            <person name="Shono N."/>
            <person name="Ito K."/>
            <person name="Nakamura R."/>
            <person name="Sueoka K."/>
            <person name="Harayama S."/>
            <person name="Ohkuma M."/>
        </authorList>
    </citation>
    <scope>NUCLEOTIDE SEQUENCE [LARGE SCALE GENOMIC DNA]</scope>
    <source>
        <strain evidence="2 3">MIC1-1</strain>
    </source>
</reference>
<sequence>MPIFSAPAATKANKPQGAATQSSAVRSQPTEVNKPVNTPTVTSPGKVKTRRVARRDSISTPSIANALKGNISSGEYKKEVTQKATQAAEPEEQPFTGEQLVAVWKEFVVRVEAPQLNAALSTREPSLGDGWTVNYMLDNETQRERLVLEVKPKLLGFLRRTLRNERIEVEFQIAEGDDALPRKPYSDSEKWQAMVDENPSLALFKKMFGLDFDS</sequence>
<gene>
    <name evidence="2" type="ORF">JCM18694_23300</name>
</gene>
<organism evidence="2 3">
    <name type="scientific">Prolixibacter denitrificans</name>
    <dbReference type="NCBI Taxonomy" id="1541063"/>
    <lineage>
        <taxon>Bacteria</taxon>
        <taxon>Pseudomonadati</taxon>
        <taxon>Bacteroidota</taxon>
        <taxon>Bacteroidia</taxon>
        <taxon>Marinilabiliales</taxon>
        <taxon>Prolixibacteraceae</taxon>
        <taxon>Prolixibacter</taxon>
    </lineage>
</organism>
<comment type="caution">
    <text evidence="2">The sequence shown here is derived from an EMBL/GenBank/DDBJ whole genome shotgun (WGS) entry which is preliminary data.</text>
</comment>
<keyword evidence="3" id="KW-1185">Reference proteome</keyword>
<dbReference type="Proteomes" id="UP000396862">
    <property type="component" value="Unassembled WGS sequence"/>
</dbReference>